<sequence>MRVGTIGSGVIVDRMIDAMNQTKDVEVVAVYSRTKEKAEAYAQKHQIEKSYHDLEEMLQDTTIDTIYVASPNSLHFEQSKRALQAGKHVICEKPFTPTLHEAQELFDLADQNNRYIFEAITTIHLPNYQIVKEHLKDTGKVQLVQCNFSQFSSRYDKYKNHQVTNVFDPAFNGGALMDINVYCLHFVTGLFGKPDSIEYNANQGFNGIDTSGIAILRYPDKLAICVGAKDSSSPNQVFIQGDQGTIRVYGSSCGVCKHVQFLPLKGDMIGKEDQETTMELGIDQLPHMIYECQVFENIIQNNDKKEYQRLCEQTKLVVSLIEEAHLQLQG</sequence>
<feature type="domain" description="Gfo/Idh/MocA-like oxidoreductase N-terminal" evidence="1">
    <location>
        <begin position="1"/>
        <end position="116"/>
    </location>
</feature>
<dbReference type="AlphaFoldDB" id="A0A380LJ22"/>
<dbReference type="PANTHER" id="PTHR43054:SF1">
    <property type="entry name" value="SCYLLO-INOSITOL 2-DEHYDROGENASE (NADP(+)) IOLU"/>
    <property type="match status" value="1"/>
</dbReference>
<accession>A0A380LJ22</accession>
<evidence type="ECO:0000313" key="4">
    <source>
        <dbReference type="Proteomes" id="UP000255523"/>
    </source>
</evidence>
<protein>
    <submittedName>
        <fullName evidence="3">Oxidoreductase family protein</fullName>
        <ecNumber evidence="3">1.1.1.292</ecNumber>
    </submittedName>
</protein>
<name>A0A380LJ22_9FIRM</name>
<dbReference type="PANTHER" id="PTHR43054">
    <property type="match status" value="1"/>
</dbReference>
<dbReference type="SUPFAM" id="SSF51735">
    <property type="entry name" value="NAD(P)-binding Rossmann-fold domains"/>
    <property type="match status" value="1"/>
</dbReference>
<dbReference type="SUPFAM" id="SSF55347">
    <property type="entry name" value="Glyceraldehyde-3-phosphate dehydrogenase-like, C-terminal domain"/>
    <property type="match status" value="1"/>
</dbReference>
<keyword evidence="4" id="KW-1185">Reference proteome</keyword>
<dbReference type="OrthoDB" id="9783105at2"/>
<dbReference type="GO" id="GO:0033712">
    <property type="term" value="F:1,5-anhydro-D-fructose reductase (1,5-anhydro-D-mannitol-forming) activity"/>
    <property type="evidence" value="ECO:0007669"/>
    <property type="project" value="UniProtKB-EC"/>
</dbReference>
<dbReference type="RefSeq" id="WP_022790008.1">
    <property type="nucleotide sequence ID" value="NZ_UHFX01000003.1"/>
</dbReference>
<dbReference type="Gene3D" id="3.30.360.10">
    <property type="entry name" value="Dihydrodipicolinate Reductase, domain 2"/>
    <property type="match status" value="1"/>
</dbReference>
<organism evidence="3 4">
    <name type="scientific">Faecalicoccus pleomorphus</name>
    <dbReference type="NCBI Taxonomy" id="1323"/>
    <lineage>
        <taxon>Bacteria</taxon>
        <taxon>Bacillati</taxon>
        <taxon>Bacillota</taxon>
        <taxon>Erysipelotrichia</taxon>
        <taxon>Erysipelotrichales</taxon>
        <taxon>Erysipelotrichaceae</taxon>
        <taxon>Faecalicoccus</taxon>
    </lineage>
</organism>
<reference evidence="3 4" key="1">
    <citation type="submission" date="2018-06" db="EMBL/GenBank/DDBJ databases">
        <authorList>
            <consortium name="Pathogen Informatics"/>
            <person name="Doyle S."/>
        </authorList>
    </citation>
    <scope>NUCLEOTIDE SEQUENCE [LARGE SCALE GENOMIC DNA]</scope>
    <source>
        <strain evidence="3 4">NCTC11087</strain>
    </source>
</reference>
<gene>
    <name evidence="3" type="primary">afr</name>
    <name evidence="3" type="ORF">NCTC11087_00774</name>
</gene>
<evidence type="ECO:0000259" key="1">
    <source>
        <dbReference type="Pfam" id="PF01408"/>
    </source>
</evidence>
<dbReference type="EC" id="1.1.1.292" evidence="3"/>
<evidence type="ECO:0000313" key="3">
    <source>
        <dbReference type="EMBL" id="SUO03894.1"/>
    </source>
</evidence>
<evidence type="ECO:0000259" key="2">
    <source>
        <dbReference type="Pfam" id="PF22725"/>
    </source>
</evidence>
<dbReference type="InterPro" id="IPR000683">
    <property type="entry name" value="Gfo/Idh/MocA-like_OxRdtase_N"/>
</dbReference>
<keyword evidence="3" id="KW-0560">Oxidoreductase</keyword>
<dbReference type="InterPro" id="IPR055170">
    <property type="entry name" value="GFO_IDH_MocA-like_dom"/>
</dbReference>
<dbReference type="InterPro" id="IPR036291">
    <property type="entry name" value="NAD(P)-bd_dom_sf"/>
</dbReference>
<dbReference type="GeneID" id="77461751"/>
<feature type="domain" description="GFO/IDH/MocA-like oxidoreductase" evidence="2">
    <location>
        <begin position="137"/>
        <end position="247"/>
    </location>
</feature>
<proteinExistence type="predicted"/>
<dbReference type="EMBL" id="UHFX01000003">
    <property type="protein sequence ID" value="SUO03894.1"/>
    <property type="molecule type" value="Genomic_DNA"/>
</dbReference>
<dbReference type="Pfam" id="PF01408">
    <property type="entry name" value="GFO_IDH_MocA"/>
    <property type="match status" value="1"/>
</dbReference>
<dbReference type="Pfam" id="PF22725">
    <property type="entry name" value="GFO_IDH_MocA_C3"/>
    <property type="match status" value="1"/>
</dbReference>
<dbReference type="Gene3D" id="3.40.50.720">
    <property type="entry name" value="NAD(P)-binding Rossmann-like Domain"/>
    <property type="match status" value="1"/>
</dbReference>
<dbReference type="Proteomes" id="UP000255523">
    <property type="component" value="Unassembled WGS sequence"/>
</dbReference>
<dbReference type="GO" id="GO:0000166">
    <property type="term" value="F:nucleotide binding"/>
    <property type="evidence" value="ECO:0007669"/>
    <property type="project" value="InterPro"/>
</dbReference>